<dbReference type="RefSeq" id="XP_002738227.1">
    <property type="nucleotide sequence ID" value="XM_002738181.1"/>
</dbReference>
<proteinExistence type="predicted"/>
<evidence type="ECO:0000259" key="2">
    <source>
        <dbReference type="Pfam" id="PF04086"/>
    </source>
</evidence>
<dbReference type="Gene3D" id="1.20.120.140">
    <property type="entry name" value="Signal recognition particle SRP54, nucleotide-binding domain"/>
    <property type="match status" value="1"/>
</dbReference>
<dbReference type="InterPro" id="IPR042101">
    <property type="entry name" value="SRP54_N_sf"/>
</dbReference>
<dbReference type="Pfam" id="PF04086">
    <property type="entry name" value="SRP-alpha_N"/>
    <property type="match status" value="1"/>
</dbReference>
<dbReference type="Gene3D" id="3.30.450.60">
    <property type="match status" value="1"/>
</dbReference>
<gene>
    <name evidence="4" type="primary">LOC100374434</name>
</gene>
<dbReference type="CDD" id="cd14826">
    <property type="entry name" value="SR_alpha_SRX"/>
    <property type="match status" value="1"/>
</dbReference>
<feature type="region of interest" description="Disordered" evidence="1">
    <location>
        <begin position="125"/>
        <end position="185"/>
    </location>
</feature>
<feature type="compositionally biased region" description="Basic residues" evidence="1">
    <location>
        <begin position="204"/>
        <end position="213"/>
    </location>
</feature>
<feature type="compositionally biased region" description="Basic and acidic residues" evidence="1">
    <location>
        <begin position="154"/>
        <end position="166"/>
    </location>
</feature>
<accession>A0ABM0GVI5</accession>
<dbReference type="Proteomes" id="UP000694865">
    <property type="component" value="Unplaced"/>
</dbReference>
<name>A0ABM0GVI5_SACKO</name>
<dbReference type="InterPro" id="IPR011012">
    <property type="entry name" value="Longin-like_dom_sf"/>
</dbReference>
<feature type="non-terminal residue" evidence="4">
    <location>
        <position position="343"/>
    </location>
</feature>
<feature type="compositionally biased region" description="Acidic residues" evidence="1">
    <location>
        <begin position="280"/>
        <end position="295"/>
    </location>
</feature>
<dbReference type="InterPro" id="IPR007222">
    <property type="entry name" value="Sig_recog_particle_rcpt_asu_N"/>
</dbReference>
<sequence>MLDLFTIFSKGGIVLWYFQGTCQALAPSVNALIKSVILQERAGSNTYTHDAVTLKYKLDNEFELVFVVAYQKILTLSYIDKFIDDVHQEFRDKYKDDLKQGNLSGCFDQFTTTFKDMLKMAESSSKVEARKPVQMRSFEQSQKSKKTVSSMIIDPKKEEKGKENKNKQNAVKAKSQSSPVINGNDAGVKEDEILKNRAKLFNKMKPKEKKKTIKATPEPDKKKGKQARIWNNSGGTKDSKTLDFSDSKQADVAAMQMNGTNEADIKDVIGYVGTMKGELENIETESEGESEDEEINDKSKTEPKSKSQYGFGMFNVFKGLVGSKTLTKEDIEPVLTKMRDHLI</sequence>
<protein>
    <submittedName>
        <fullName evidence="4">Signal recognition particle receptor subunit alpha-like</fullName>
    </submittedName>
</protein>
<keyword evidence="3" id="KW-1185">Reference proteome</keyword>
<dbReference type="SUPFAM" id="SSF64356">
    <property type="entry name" value="SNARE-like"/>
    <property type="match status" value="1"/>
</dbReference>
<organism evidence="3 4">
    <name type="scientific">Saccoglossus kowalevskii</name>
    <name type="common">Acorn worm</name>
    <dbReference type="NCBI Taxonomy" id="10224"/>
    <lineage>
        <taxon>Eukaryota</taxon>
        <taxon>Metazoa</taxon>
        <taxon>Hemichordata</taxon>
        <taxon>Enteropneusta</taxon>
        <taxon>Harrimaniidae</taxon>
        <taxon>Saccoglossus</taxon>
    </lineage>
</organism>
<feature type="region of interest" description="Disordered" evidence="1">
    <location>
        <begin position="279"/>
        <end position="309"/>
    </location>
</feature>
<reference evidence="4" key="1">
    <citation type="submission" date="2025-08" db="UniProtKB">
        <authorList>
            <consortium name="RefSeq"/>
        </authorList>
    </citation>
    <scope>IDENTIFICATION</scope>
    <source>
        <tissue evidence="4">Testes</tissue>
    </source>
</reference>
<dbReference type="GeneID" id="100374434"/>
<evidence type="ECO:0000313" key="3">
    <source>
        <dbReference type="Proteomes" id="UP000694865"/>
    </source>
</evidence>
<evidence type="ECO:0000313" key="4">
    <source>
        <dbReference type="RefSeq" id="XP_002738227.1"/>
    </source>
</evidence>
<feature type="compositionally biased region" description="Basic and acidic residues" evidence="1">
    <location>
        <begin position="296"/>
        <end position="305"/>
    </location>
</feature>
<evidence type="ECO:0000256" key="1">
    <source>
        <dbReference type="SAM" id="MobiDB-lite"/>
    </source>
</evidence>
<feature type="region of interest" description="Disordered" evidence="1">
    <location>
        <begin position="204"/>
        <end position="244"/>
    </location>
</feature>
<feature type="domain" description="Signal recognition particle receptor alpha subunit N-terminal" evidence="2">
    <location>
        <begin position="28"/>
        <end position="283"/>
    </location>
</feature>